<feature type="non-terminal residue" evidence="1">
    <location>
        <position position="1"/>
    </location>
</feature>
<sequence>TTSTRQDKGKHVSSANTGRKRLHLGAVAPAAPPVAMGQKRRFSTRWVVDEGKKWYVKYKESKYFLEEQIDWESLAQEFPQIQQRINTLGMDFIFNKPRECNLHMVRDFYANWDPTLCIHTIKIQGQVIQFEEHPLNAILGTPDTDPHPLRQLISPCHMLTFGTHYAGSDQQPDGFTTRKNGTIRNCPIQ</sequence>
<dbReference type="Proteomes" id="UP000823775">
    <property type="component" value="Unassembled WGS sequence"/>
</dbReference>
<evidence type="ECO:0000313" key="2">
    <source>
        <dbReference type="Proteomes" id="UP000823775"/>
    </source>
</evidence>
<dbReference type="EMBL" id="JACEIK010000682">
    <property type="protein sequence ID" value="MCD7460847.1"/>
    <property type="molecule type" value="Genomic_DNA"/>
</dbReference>
<evidence type="ECO:0000313" key="1">
    <source>
        <dbReference type="EMBL" id="MCD7460847.1"/>
    </source>
</evidence>
<organism evidence="1 2">
    <name type="scientific">Datura stramonium</name>
    <name type="common">Jimsonweed</name>
    <name type="synonym">Common thornapple</name>
    <dbReference type="NCBI Taxonomy" id="4076"/>
    <lineage>
        <taxon>Eukaryota</taxon>
        <taxon>Viridiplantae</taxon>
        <taxon>Streptophyta</taxon>
        <taxon>Embryophyta</taxon>
        <taxon>Tracheophyta</taxon>
        <taxon>Spermatophyta</taxon>
        <taxon>Magnoliopsida</taxon>
        <taxon>eudicotyledons</taxon>
        <taxon>Gunneridae</taxon>
        <taxon>Pentapetalae</taxon>
        <taxon>asterids</taxon>
        <taxon>lamiids</taxon>
        <taxon>Solanales</taxon>
        <taxon>Solanaceae</taxon>
        <taxon>Solanoideae</taxon>
        <taxon>Datureae</taxon>
        <taxon>Datura</taxon>
    </lineage>
</organism>
<keyword evidence="2" id="KW-1185">Reference proteome</keyword>
<name>A0ABS8SQV2_DATST</name>
<gene>
    <name evidence="1" type="ORF">HAX54_044595</name>
</gene>
<accession>A0ABS8SQV2</accession>
<comment type="caution">
    <text evidence="1">The sequence shown here is derived from an EMBL/GenBank/DDBJ whole genome shotgun (WGS) entry which is preliminary data.</text>
</comment>
<protein>
    <submittedName>
        <fullName evidence="1">Uncharacterized protein</fullName>
    </submittedName>
</protein>
<proteinExistence type="predicted"/>
<reference evidence="1 2" key="1">
    <citation type="journal article" date="2021" name="BMC Genomics">
        <title>Datura genome reveals duplications of psychoactive alkaloid biosynthetic genes and high mutation rate following tissue culture.</title>
        <authorList>
            <person name="Rajewski A."/>
            <person name="Carter-House D."/>
            <person name="Stajich J."/>
            <person name="Litt A."/>
        </authorList>
    </citation>
    <scope>NUCLEOTIDE SEQUENCE [LARGE SCALE GENOMIC DNA]</scope>
    <source>
        <strain evidence="1">AR-01</strain>
    </source>
</reference>